<comment type="caution">
    <text evidence="6">The sequence shown here is derived from an EMBL/GenBank/DDBJ whole genome shotgun (WGS) entry which is preliminary data.</text>
</comment>
<evidence type="ECO:0000313" key="7">
    <source>
        <dbReference type="Proteomes" id="UP000241858"/>
    </source>
</evidence>
<evidence type="ECO:0000256" key="4">
    <source>
        <dbReference type="ARBA" id="ARBA00023163"/>
    </source>
</evidence>
<dbReference type="EMBL" id="PYLY01000021">
    <property type="protein sequence ID" value="PSU03795.1"/>
    <property type="molecule type" value="Genomic_DNA"/>
</dbReference>
<dbReference type="GO" id="GO:0005737">
    <property type="term" value="C:cytoplasm"/>
    <property type="evidence" value="ECO:0007669"/>
    <property type="project" value="UniProtKB-SubCell"/>
</dbReference>
<feature type="domain" description="HTH marR-type" evidence="5">
    <location>
        <begin position="3"/>
        <end position="139"/>
    </location>
</feature>
<keyword evidence="3" id="KW-0238">DNA-binding</keyword>
<protein>
    <submittedName>
        <fullName evidence="6">MarR family transcriptional regulator</fullName>
    </submittedName>
</protein>
<evidence type="ECO:0000256" key="3">
    <source>
        <dbReference type="ARBA" id="ARBA00023125"/>
    </source>
</evidence>
<comment type="subcellular location">
    <subcellularLocation>
        <location evidence="1">Cytoplasm</location>
    </subcellularLocation>
</comment>
<keyword evidence="2" id="KW-0805">Transcription regulation</keyword>
<dbReference type="PANTHER" id="PTHR33164:SF5">
    <property type="entry name" value="ORGANIC HYDROPEROXIDE RESISTANCE TRANSCRIPTIONAL REGULATOR"/>
    <property type="match status" value="1"/>
</dbReference>
<name>A0A2T3HX66_9GAMM</name>
<organism evidence="6 7">
    <name type="scientific">Photobacterium aquimaris</name>
    <dbReference type="NCBI Taxonomy" id="512643"/>
    <lineage>
        <taxon>Bacteria</taxon>
        <taxon>Pseudomonadati</taxon>
        <taxon>Pseudomonadota</taxon>
        <taxon>Gammaproteobacteria</taxon>
        <taxon>Vibrionales</taxon>
        <taxon>Vibrionaceae</taxon>
        <taxon>Photobacterium</taxon>
    </lineage>
</organism>
<proteinExistence type="predicted"/>
<dbReference type="SMART" id="SM00347">
    <property type="entry name" value="HTH_MARR"/>
    <property type="match status" value="1"/>
</dbReference>
<dbReference type="PROSITE" id="PS01117">
    <property type="entry name" value="HTH_MARR_1"/>
    <property type="match status" value="1"/>
</dbReference>
<dbReference type="PROSITE" id="PS50995">
    <property type="entry name" value="HTH_MARR_2"/>
    <property type="match status" value="1"/>
</dbReference>
<dbReference type="GO" id="GO:0006950">
    <property type="term" value="P:response to stress"/>
    <property type="evidence" value="ECO:0007669"/>
    <property type="project" value="TreeGrafter"/>
</dbReference>
<sequence length="194" mass="21724">MNINIIQQLLDRISNLIRAEMRTELIGHGLQPVQFDALYYLSICNRFSNTPKAVTEFLGLTKGTVSQTIKVLETKGYVEKLADSNDKRITHLIMTEKGRDLLGAYFPSTILLDACSDSEGGSTAFDAALLQQQLTLLLASIQKQHRYRSFGVCKCCKYHQHVNDGYVCGLTQLPLTADDITLICVEHQTLTKQK</sequence>
<reference evidence="6 7" key="1">
    <citation type="submission" date="2018-03" db="EMBL/GenBank/DDBJ databases">
        <title>Whole genome sequencing of Histamine producing bacteria.</title>
        <authorList>
            <person name="Butler K."/>
        </authorList>
    </citation>
    <scope>NUCLEOTIDE SEQUENCE [LARGE SCALE GENOMIC DNA]</scope>
    <source>
        <strain evidence="6 7">DSM 23343</strain>
    </source>
</reference>
<dbReference type="PRINTS" id="PR00598">
    <property type="entry name" value="HTHMARR"/>
</dbReference>
<dbReference type="OrthoDB" id="5522755at2"/>
<dbReference type="InterPro" id="IPR039422">
    <property type="entry name" value="MarR/SlyA-like"/>
</dbReference>
<dbReference type="InterPro" id="IPR036388">
    <property type="entry name" value="WH-like_DNA-bd_sf"/>
</dbReference>
<accession>A0A2T3HX66</accession>
<dbReference type="InterPro" id="IPR036390">
    <property type="entry name" value="WH_DNA-bd_sf"/>
</dbReference>
<dbReference type="GO" id="GO:0003677">
    <property type="term" value="F:DNA binding"/>
    <property type="evidence" value="ECO:0007669"/>
    <property type="project" value="UniProtKB-KW"/>
</dbReference>
<gene>
    <name evidence="6" type="ORF">C0W81_11390</name>
</gene>
<dbReference type="Gene3D" id="1.10.10.10">
    <property type="entry name" value="Winged helix-like DNA-binding domain superfamily/Winged helix DNA-binding domain"/>
    <property type="match status" value="1"/>
</dbReference>
<evidence type="ECO:0000256" key="2">
    <source>
        <dbReference type="ARBA" id="ARBA00023015"/>
    </source>
</evidence>
<dbReference type="RefSeq" id="WP_061000376.1">
    <property type="nucleotide sequence ID" value="NZ_LNQZ01000032.1"/>
</dbReference>
<dbReference type="Pfam" id="PF12802">
    <property type="entry name" value="MarR_2"/>
    <property type="match status" value="1"/>
</dbReference>
<keyword evidence="4" id="KW-0804">Transcription</keyword>
<evidence type="ECO:0000256" key="1">
    <source>
        <dbReference type="ARBA" id="ARBA00004496"/>
    </source>
</evidence>
<dbReference type="GO" id="GO:0003700">
    <property type="term" value="F:DNA-binding transcription factor activity"/>
    <property type="evidence" value="ECO:0007669"/>
    <property type="project" value="InterPro"/>
</dbReference>
<dbReference type="AlphaFoldDB" id="A0A2T3HX66"/>
<dbReference type="PANTHER" id="PTHR33164">
    <property type="entry name" value="TRANSCRIPTIONAL REGULATOR, MARR FAMILY"/>
    <property type="match status" value="1"/>
</dbReference>
<evidence type="ECO:0000313" key="6">
    <source>
        <dbReference type="EMBL" id="PSU03795.1"/>
    </source>
</evidence>
<dbReference type="InterPro" id="IPR000835">
    <property type="entry name" value="HTH_MarR-typ"/>
</dbReference>
<dbReference type="Proteomes" id="UP000241858">
    <property type="component" value="Unassembled WGS sequence"/>
</dbReference>
<evidence type="ECO:0000259" key="5">
    <source>
        <dbReference type="PROSITE" id="PS50995"/>
    </source>
</evidence>
<dbReference type="InterPro" id="IPR023187">
    <property type="entry name" value="Tscrpt_reg_MarR-type_CS"/>
</dbReference>
<dbReference type="SUPFAM" id="SSF46785">
    <property type="entry name" value="Winged helix' DNA-binding domain"/>
    <property type="match status" value="1"/>
</dbReference>